<dbReference type="OrthoDB" id="422206at2759"/>
<evidence type="ECO:0000256" key="1">
    <source>
        <dbReference type="SAM" id="Phobius"/>
    </source>
</evidence>
<keyword evidence="3" id="KW-1185">Reference proteome</keyword>
<evidence type="ECO:0000313" key="2">
    <source>
        <dbReference type="EMBL" id="OQR78634.1"/>
    </source>
</evidence>
<accession>A0A1V9XYS2</accession>
<evidence type="ECO:0000313" key="3">
    <source>
        <dbReference type="Proteomes" id="UP000192247"/>
    </source>
</evidence>
<sequence length="80" mass="9032">MASSALVSMKSGEHSLHICTATSPALVADSTYKDPDIRVYPYRFVILILFCLYSLSNGFQWIELSIIHDVIKRHISYALL</sequence>
<keyword evidence="1" id="KW-1133">Transmembrane helix</keyword>
<organism evidence="2 3">
    <name type="scientific">Tropilaelaps mercedesae</name>
    <dbReference type="NCBI Taxonomy" id="418985"/>
    <lineage>
        <taxon>Eukaryota</taxon>
        <taxon>Metazoa</taxon>
        <taxon>Ecdysozoa</taxon>
        <taxon>Arthropoda</taxon>
        <taxon>Chelicerata</taxon>
        <taxon>Arachnida</taxon>
        <taxon>Acari</taxon>
        <taxon>Parasitiformes</taxon>
        <taxon>Mesostigmata</taxon>
        <taxon>Gamasina</taxon>
        <taxon>Dermanyssoidea</taxon>
        <taxon>Laelapidae</taxon>
        <taxon>Tropilaelaps</taxon>
    </lineage>
</organism>
<dbReference type="Proteomes" id="UP000192247">
    <property type="component" value="Unassembled WGS sequence"/>
</dbReference>
<comment type="caution">
    <text evidence="2">The sequence shown here is derived from an EMBL/GenBank/DDBJ whole genome shotgun (WGS) entry which is preliminary data.</text>
</comment>
<protein>
    <submittedName>
        <fullName evidence="2">Feline leukemia virus subgroup C receptor-related protein 1-like</fullName>
    </submittedName>
</protein>
<name>A0A1V9XYS2_9ACAR</name>
<feature type="transmembrane region" description="Helical" evidence="1">
    <location>
        <begin position="40"/>
        <end position="62"/>
    </location>
</feature>
<dbReference type="InParanoid" id="A0A1V9XYS2"/>
<reference evidence="2 3" key="1">
    <citation type="journal article" date="2017" name="Gigascience">
        <title>Draft genome of the honey bee ectoparasitic mite, Tropilaelaps mercedesae, is shaped by the parasitic life history.</title>
        <authorList>
            <person name="Dong X."/>
            <person name="Armstrong S.D."/>
            <person name="Xia D."/>
            <person name="Makepeace B.L."/>
            <person name="Darby A.C."/>
            <person name="Kadowaki T."/>
        </authorList>
    </citation>
    <scope>NUCLEOTIDE SEQUENCE [LARGE SCALE GENOMIC DNA]</scope>
    <source>
        <strain evidence="2">Wuxi-XJTLU</strain>
    </source>
</reference>
<keyword evidence="2" id="KW-0675">Receptor</keyword>
<proteinExistence type="predicted"/>
<keyword evidence="1" id="KW-0472">Membrane</keyword>
<gene>
    <name evidence="2" type="ORF">BIW11_06278</name>
</gene>
<dbReference type="EMBL" id="MNPL01001983">
    <property type="protein sequence ID" value="OQR78634.1"/>
    <property type="molecule type" value="Genomic_DNA"/>
</dbReference>
<keyword evidence="1" id="KW-0812">Transmembrane</keyword>
<dbReference type="AlphaFoldDB" id="A0A1V9XYS2"/>